<dbReference type="GO" id="GO:0015225">
    <property type="term" value="F:biotin transmembrane transporter activity"/>
    <property type="evidence" value="ECO:0007669"/>
    <property type="project" value="UniProtKB-UniRule"/>
</dbReference>
<keyword evidence="3" id="KW-0812">Transmembrane</keyword>
<sequence length="176" mass="19017">MNKEKRLAYSGLICALLAVSAFIKIPISPVPLTLQPFVVLLAPMVFGLRASLIGFVAYLILGLVGLPIFAHGGGIAYVLQPTFGYLVGFVLSAIPTGYFAKFKKFAFYLLGGAFGLVVIYGLGVSYLYINLNFIQHKAIGFNKVLYIGMLLPLPFDVIKLVIASVIATKLKNIINS</sequence>
<dbReference type="Proteomes" id="UP000322876">
    <property type="component" value="Unassembled WGS sequence"/>
</dbReference>
<keyword evidence="2" id="KW-1003">Cell membrane</keyword>
<dbReference type="AlphaFoldDB" id="A0A5A8F5J0"/>
<reference evidence="4 5" key="1">
    <citation type="submission" date="2019-06" db="EMBL/GenBank/DDBJ databases">
        <title>Genomic insights into carbon and energy metabolism of Deferribacter autotrophicus revealed new metabolic traits in the phylum Deferribacteres.</title>
        <authorList>
            <person name="Slobodkin A.I."/>
            <person name="Slobodkina G.B."/>
            <person name="Allioux M."/>
            <person name="Alain K."/>
            <person name="Jebbar M."/>
            <person name="Shadrin V."/>
            <person name="Kublanov I.V."/>
            <person name="Toshchakov S.V."/>
            <person name="Bonch-Osmolovskaya E.A."/>
        </authorList>
    </citation>
    <scope>NUCLEOTIDE SEQUENCE [LARGE SCALE GENOMIC DNA]</scope>
    <source>
        <strain evidence="4 5">SL50</strain>
    </source>
</reference>
<gene>
    <name evidence="4" type="ORF">FHQ18_00525</name>
</gene>
<evidence type="ECO:0000256" key="2">
    <source>
        <dbReference type="PIRNR" id="PIRNR016661"/>
    </source>
</evidence>
<evidence type="ECO:0000313" key="5">
    <source>
        <dbReference type="Proteomes" id="UP000322876"/>
    </source>
</evidence>
<feature type="transmembrane region" description="Helical" evidence="3">
    <location>
        <begin position="83"/>
        <end position="100"/>
    </location>
</feature>
<feature type="transmembrane region" description="Helical" evidence="3">
    <location>
        <begin position="107"/>
        <end position="129"/>
    </location>
</feature>
<comment type="subcellular location">
    <subcellularLocation>
        <location evidence="2">Cell membrane</location>
        <topology evidence="2">Multi-pass membrane protein</topology>
    </subcellularLocation>
</comment>
<protein>
    <recommendedName>
        <fullName evidence="2">Biotin transporter</fullName>
    </recommendedName>
</protein>
<feature type="transmembrane region" description="Helical" evidence="3">
    <location>
        <begin position="55"/>
        <end position="77"/>
    </location>
</feature>
<keyword evidence="5" id="KW-1185">Reference proteome</keyword>
<dbReference type="OrthoDB" id="9803495at2"/>
<name>A0A5A8F5J0_9BACT</name>
<feature type="transmembrane region" description="Helical" evidence="3">
    <location>
        <begin position="31"/>
        <end position="48"/>
    </location>
</feature>
<dbReference type="PANTHER" id="PTHR34295:SF1">
    <property type="entry name" value="BIOTIN TRANSPORTER BIOY"/>
    <property type="match status" value="1"/>
</dbReference>
<dbReference type="Pfam" id="PF02632">
    <property type="entry name" value="BioY"/>
    <property type="match status" value="1"/>
</dbReference>
<dbReference type="PIRSF" id="PIRSF016661">
    <property type="entry name" value="BioY"/>
    <property type="match status" value="1"/>
</dbReference>
<evidence type="ECO:0000313" key="4">
    <source>
        <dbReference type="EMBL" id="KAA0259396.1"/>
    </source>
</evidence>
<comment type="similarity">
    <text evidence="1 2">Belongs to the BioY family.</text>
</comment>
<comment type="caution">
    <text evidence="4">The sequence shown here is derived from an EMBL/GenBank/DDBJ whole genome shotgun (WGS) entry which is preliminary data.</text>
</comment>
<keyword evidence="2 3" id="KW-0472">Membrane</keyword>
<feature type="transmembrane region" description="Helical" evidence="3">
    <location>
        <begin position="144"/>
        <end position="167"/>
    </location>
</feature>
<dbReference type="InterPro" id="IPR003784">
    <property type="entry name" value="BioY"/>
</dbReference>
<dbReference type="PANTHER" id="PTHR34295">
    <property type="entry name" value="BIOTIN TRANSPORTER BIOY"/>
    <property type="match status" value="1"/>
</dbReference>
<dbReference type="EMBL" id="VFJB01000001">
    <property type="protein sequence ID" value="KAA0259396.1"/>
    <property type="molecule type" value="Genomic_DNA"/>
</dbReference>
<dbReference type="Gene3D" id="1.10.1760.20">
    <property type="match status" value="1"/>
</dbReference>
<proteinExistence type="inferred from homology"/>
<keyword evidence="3" id="KW-1133">Transmembrane helix</keyword>
<evidence type="ECO:0000256" key="3">
    <source>
        <dbReference type="SAM" id="Phobius"/>
    </source>
</evidence>
<dbReference type="GO" id="GO:0005886">
    <property type="term" value="C:plasma membrane"/>
    <property type="evidence" value="ECO:0007669"/>
    <property type="project" value="UniProtKB-SubCell"/>
</dbReference>
<dbReference type="RefSeq" id="WP_149265217.1">
    <property type="nucleotide sequence ID" value="NZ_VFJB01000001.1"/>
</dbReference>
<keyword evidence="2" id="KW-0813">Transport</keyword>
<organism evidence="4 5">
    <name type="scientific">Deferribacter autotrophicus</name>
    <dbReference type="NCBI Taxonomy" id="500465"/>
    <lineage>
        <taxon>Bacteria</taxon>
        <taxon>Pseudomonadati</taxon>
        <taxon>Deferribacterota</taxon>
        <taxon>Deferribacteres</taxon>
        <taxon>Deferribacterales</taxon>
        <taxon>Deferribacteraceae</taxon>
        <taxon>Deferribacter</taxon>
    </lineage>
</organism>
<accession>A0A5A8F5J0</accession>
<evidence type="ECO:0000256" key="1">
    <source>
        <dbReference type="ARBA" id="ARBA00010692"/>
    </source>
</evidence>